<protein>
    <submittedName>
        <fullName evidence="2">Uncharacterized protein</fullName>
    </submittedName>
</protein>
<proteinExistence type="predicted"/>
<evidence type="ECO:0000313" key="3">
    <source>
        <dbReference type="Proteomes" id="UP001210925"/>
    </source>
</evidence>
<dbReference type="EMBL" id="JADGKB010000099">
    <property type="protein sequence ID" value="KAJ3253823.1"/>
    <property type="molecule type" value="Genomic_DNA"/>
</dbReference>
<dbReference type="AlphaFoldDB" id="A0AAD5Y195"/>
<comment type="caution">
    <text evidence="2">The sequence shown here is derived from an EMBL/GenBank/DDBJ whole genome shotgun (WGS) entry which is preliminary data.</text>
</comment>
<name>A0AAD5Y195_9FUNG</name>
<gene>
    <name evidence="2" type="ORF">HK103_007684</name>
</gene>
<feature type="region of interest" description="Disordered" evidence="1">
    <location>
        <begin position="1"/>
        <end position="22"/>
    </location>
</feature>
<reference evidence="2" key="1">
    <citation type="submission" date="2020-05" db="EMBL/GenBank/DDBJ databases">
        <title>Phylogenomic resolution of chytrid fungi.</title>
        <authorList>
            <person name="Stajich J.E."/>
            <person name="Amses K."/>
            <person name="Simmons R."/>
            <person name="Seto K."/>
            <person name="Myers J."/>
            <person name="Bonds A."/>
            <person name="Quandt C.A."/>
            <person name="Barry K."/>
            <person name="Liu P."/>
            <person name="Grigoriev I."/>
            <person name="Longcore J.E."/>
            <person name="James T.Y."/>
        </authorList>
    </citation>
    <scope>NUCLEOTIDE SEQUENCE</scope>
    <source>
        <strain evidence="2">PLAUS21</strain>
    </source>
</reference>
<evidence type="ECO:0000313" key="2">
    <source>
        <dbReference type="EMBL" id="KAJ3253823.1"/>
    </source>
</evidence>
<sequence>MLSSELESPLANRKRQRQDEEETVVEEMELDLQTMSDLNLEELKIAQQIAQEKIKSSLFLDIAIPKEPIGKNPFQDDINMELKPKMLFNFEKSPQKSLKCTLTQYHPTTELLQYVCELILKNGNAKLSFFTNTSMTPRALEIQEMFFNEDLDSNVTDKDTSDLLKILINILPKFPALLPEELHVACQGILALNQATGLTRKSGTSIKTPTTLTKNLIRQLLEFIVSFCCQLCQDESQRTRNQWAQQLSTIFSQLIHKSNDNWRFLFFELLLHCHGLYDSSLSIIWGIDDQFKKEISLRYNVMRTPSRKRVNLTPLRKSRDIIGMSGKALKRNLFKPITNQSPSFVHTMDGKEFVKSPSVDSSLDREKYSKRLRLK</sequence>
<dbReference type="Proteomes" id="UP001210925">
    <property type="component" value="Unassembled WGS sequence"/>
</dbReference>
<keyword evidence="3" id="KW-1185">Reference proteome</keyword>
<accession>A0AAD5Y195</accession>
<organism evidence="2 3">
    <name type="scientific">Boothiomyces macroporosus</name>
    <dbReference type="NCBI Taxonomy" id="261099"/>
    <lineage>
        <taxon>Eukaryota</taxon>
        <taxon>Fungi</taxon>
        <taxon>Fungi incertae sedis</taxon>
        <taxon>Chytridiomycota</taxon>
        <taxon>Chytridiomycota incertae sedis</taxon>
        <taxon>Chytridiomycetes</taxon>
        <taxon>Rhizophydiales</taxon>
        <taxon>Terramycetaceae</taxon>
        <taxon>Boothiomyces</taxon>
    </lineage>
</organism>
<evidence type="ECO:0000256" key="1">
    <source>
        <dbReference type="SAM" id="MobiDB-lite"/>
    </source>
</evidence>